<feature type="domain" description="4Fe-4S ferredoxin-type" evidence="4">
    <location>
        <begin position="38"/>
        <end position="67"/>
    </location>
</feature>
<dbReference type="PANTHER" id="PTHR43122">
    <property type="entry name" value="FERREDOXIN SUBUNIT OF PYRUVATE:FLAVODOXIN OXIDOREDUCTASE-RELATED"/>
    <property type="match status" value="1"/>
</dbReference>
<dbReference type="PROSITE" id="PS51379">
    <property type="entry name" value="4FE4S_FER_2"/>
    <property type="match status" value="2"/>
</dbReference>
<dbReference type="Gene3D" id="3.30.70.20">
    <property type="match status" value="1"/>
</dbReference>
<dbReference type="GO" id="GO:0046872">
    <property type="term" value="F:metal ion binding"/>
    <property type="evidence" value="ECO:0007669"/>
    <property type="project" value="UniProtKB-KW"/>
</dbReference>
<dbReference type="AlphaFoldDB" id="A0A7G9G5D3"/>
<evidence type="ECO:0000256" key="2">
    <source>
        <dbReference type="ARBA" id="ARBA00023004"/>
    </source>
</evidence>
<dbReference type="EMBL" id="CP060634">
    <property type="protein sequence ID" value="QNM06015.1"/>
    <property type="molecule type" value="Genomic_DNA"/>
</dbReference>
<feature type="domain" description="4Fe-4S ferredoxin-type" evidence="4">
    <location>
        <begin position="1"/>
        <end position="30"/>
    </location>
</feature>
<organism evidence="5 6">
    <name type="scientific">Qiania dongpingensis</name>
    <dbReference type="NCBI Taxonomy" id="2763669"/>
    <lineage>
        <taxon>Bacteria</taxon>
        <taxon>Bacillati</taxon>
        <taxon>Bacillota</taxon>
        <taxon>Clostridia</taxon>
        <taxon>Lachnospirales</taxon>
        <taxon>Lachnospiraceae</taxon>
        <taxon>Qiania</taxon>
    </lineage>
</organism>
<keyword evidence="6" id="KW-1185">Reference proteome</keyword>
<protein>
    <submittedName>
        <fullName evidence="5">4Fe-4S binding protein</fullName>
    </submittedName>
</protein>
<evidence type="ECO:0000259" key="4">
    <source>
        <dbReference type="PROSITE" id="PS51379"/>
    </source>
</evidence>
<dbReference type="PROSITE" id="PS00198">
    <property type="entry name" value="4FE4S_FER_1"/>
    <property type="match status" value="2"/>
</dbReference>
<evidence type="ECO:0000313" key="6">
    <source>
        <dbReference type="Proteomes" id="UP000515823"/>
    </source>
</evidence>
<evidence type="ECO:0000256" key="1">
    <source>
        <dbReference type="ARBA" id="ARBA00022723"/>
    </source>
</evidence>
<sequence length="69" mass="7926">MAVYIDKELCKSCKICINICPKDVFEITHHVNKKGYNYVEAAREEACIQCGQCETSCPDFVIHIEKDEK</sequence>
<keyword evidence="2" id="KW-0408">Iron</keyword>
<accession>A0A7G9G5D3</accession>
<dbReference type="Pfam" id="PF12838">
    <property type="entry name" value="Fer4_7"/>
    <property type="match status" value="1"/>
</dbReference>
<proteinExistence type="predicted"/>
<dbReference type="KEGG" id="qdo:H9Q78_02275"/>
<dbReference type="SUPFAM" id="SSF54862">
    <property type="entry name" value="4Fe-4S ferredoxins"/>
    <property type="match status" value="1"/>
</dbReference>
<evidence type="ECO:0000256" key="3">
    <source>
        <dbReference type="ARBA" id="ARBA00023014"/>
    </source>
</evidence>
<name>A0A7G9G5D3_9FIRM</name>
<evidence type="ECO:0000313" key="5">
    <source>
        <dbReference type="EMBL" id="QNM06015.1"/>
    </source>
</evidence>
<keyword evidence="3" id="KW-0411">Iron-sulfur</keyword>
<reference evidence="5 6" key="1">
    <citation type="submission" date="2020-08" db="EMBL/GenBank/DDBJ databases">
        <authorList>
            <person name="Liu C."/>
            <person name="Sun Q."/>
        </authorList>
    </citation>
    <scope>NUCLEOTIDE SEQUENCE [LARGE SCALE GENOMIC DNA]</scope>
    <source>
        <strain evidence="5 6">NSJ-38</strain>
    </source>
</reference>
<dbReference type="RefSeq" id="WP_147596564.1">
    <property type="nucleotide sequence ID" value="NZ_CP060634.1"/>
</dbReference>
<dbReference type="GO" id="GO:0051536">
    <property type="term" value="F:iron-sulfur cluster binding"/>
    <property type="evidence" value="ECO:0007669"/>
    <property type="project" value="UniProtKB-KW"/>
</dbReference>
<dbReference type="InterPro" id="IPR017900">
    <property type="entry name" value="4Fe4S_Fe_S_CS"/>
</dbReference>
<dbReference type="InterPro" id="IPR017896">
    <property type="entry name" value="4Fe4S_Fe-S-bd"/>
</dbReference>
<keyword evidence="1" id="KW-0479">Metal-binding</keyword>
<dbReference type="PANTHER" id="PTHR43122:SF1">
    <property type="entry name" value="IRON-SULFUR-BINDING PROTEIN"/>
    <property type="match status" value="1"/>
</dbReference>
<dbReference type="Proteomes" id="UP000515823">
    <property type="component" value="Chromosome"/>
</dbReference>
<gene>
    <name evidence="5" type="ORF">H9Q78_02275</name>
</gene>